<evidence type="ECO:0000256" key="1">
    <source>
        <dbReference type="SAM" id="MobiDB-lite"/>
    </source>
</evidence>
<proteinExistence type="predicted"/>
<accession>A0A0E9T8U7</accession>
<reference evidence="3" key="2">
    <citation type="journal article" date="2015" name="Fish Shellfish Immunol.">
        <title>Early steps in the European eel (Anguilla anguilla)-Vibrio vulnificus interaction in the gills: Role of the RtxA13 toxin.</title>
        <authorList>
            <person name="Callol A."/>
            <person name="Pajuelo D."/>
            <person name="Ebbesson L."/>
            <person name="Teles M."/>
            <person name="MacKenzie S."/>
            <person name="Amaro C."/>
        </authorList>
    </citation>
    <scope>NUCLEOTIDE SEQUENCE</scope>
</reference>
<feature type="signal peptide" evidence="2">
    <location>
        <begin position="1"/>
        <end position="17"/>
    </location>
</feature>
<sequence>MCLIFVILTPGIHGNHAVLQGKCCALNNSPAVPHCTKHPAKWKTRFYIPHKSRATKISGGKSRGQKDKIQRQRKSFHP</sequence>
<dbReference type="AlphaFoldDB" id="A0A0E9T8U7"/>
<evidence type="ECO:0008006" key="4">
    <source>
        <dbReference type="Google" id="ProtNLM"/>
    </source>
</evidence>
<protein>
    <recommendedName>
        <fullName evidence="4">Secreted protein</fullName>
    </recommendedName>
</protein>
<dbReference type="EMBL" id="GBXM01058516">
    <property type="protein sequence ID" value="JAH50061.1"/>
    <property type="molecule type" value="Transcribed_RNA"/>
</dbReference>
<name>A0A0E9T8U7_ANGAN</name>
<feature type="region of interest" description="Disordered" evidence="1">
    <location>
        <begin position="53"/>
        <end position="78"/>
    </location>
</feature>
<evidence type="ECO:0000256" key="2">
    <source>
        <dbReference type="SAM" id="SignalP"/>
    </source>
</evidence>
<feature type="chain" id="PRO_5002433240" description="Secreted protein" evidence="2">
    <location>
        <begin position="18"/>
        <end position="78"/>
    </location>
</feature>
<organism evidence="3">
    <name type="scientific">Anguilla anguilla</name>
    <name type="common">European freshwater eel</name>
    <name type="synonym">Muraena anguilla</name>
    <dbReference type="NCBI Taxonomy" id="7936"/>
    <lineage>
        <taxon>Eukaryota</taxon>
        <taxon>Metazoa</taxon>
        <taxon>Chordata</taxon>
        <taxon>Craniata</taxon>
        <taxon>Vertebrata</taxon>
        <taxon>Euteleostomi</taxon>
        <taxon>Actinopterygii</taxon>
        <taxon>Neopterygii</taxon>
        <taxon>Teleostei</taxon>
        <taxon>Anguilliformes</taxon>
        <taxon>Anguillidae</taxon>
        <taxon>Anguilla</taxon>
    </lineage>
</organism>
<evidence type="ECO:0000313" key="3">
    <source>
        <dbReference type="EMBL" id="JAH50061.1"/>
    </source>
</evidence>
<reference evidence="3" key="1">
    <citation type="submission" date="2014-11" db="EMBL/GenBank/DDBJ databases">
        <authorList>
            <person name="Amaro Gonzalez C."/>
        </authorList>
    </citation>
    <scope>NUCLEOTIDE SEQUENCE</scope>
</reference>
<keyword evidence="2" id="KW-0732">Signal</keyword>